<dbReference type="STRING" id="159291.SAMN05920897_1415"/>
<feature type="compositionally biased region" description="Basic and acidic residues" evidence="1">
    <location>
        <begin position="1"/>
        <end position="21"/>
    </location>
</feature>
<organism evidence="2 3">
    <name type="scientific">Alkalispirochaeta americana</name>
    <dbReference type="NCBI Taxonomy" id="159291"/>
    <lineage>
        <taxon>Bacteria</taxon>
        <taxon>Pseudomonadati</taxon>
        <taxon>Spirochaetota</taxon>
        <taxon>Spirochaetia</taxon>
        <taxon>Spirochaetales</taxon>
        <taxon>Spirochaetaceae</taxon>
        <taxon>Alkalispirochaeta</taxon>
    </lineage>
</organism>
<accession>A0A1N6Y6Q7</accession>
<evidence type="ECO:0000313" key="3">
    <source>
        <dbReference type="Proteomes" id="UP000186400"/>
    </source>
</evidence>
<sequence length="69" mass="7283">MERIRRNYETDKAALAGERDPQPALARSASHDAGGAGGSGGGAGSGDEIMTSSDEFLQELQRRAMEDMV</sequence>
<proteinExistence type="predicted"/>
<dbReference type="EMBL" id="FTMS01000041">
    <property type="protein sequence ID" value="SIR10325.1"/>
    <property type="molecule type" value="Genomic_DNA"/>
</dbReference>
<keyword evidence="3" id="KW-1185">Reference proteome</keyword>
<evidence type="ECO:0000313" key="2">
    <source>
        <dbReference type="EMBL" id="SIR10325.1"/>
    </source>
</evidence>
<feature type="compositionally biased region" description="Gly residues" evidence="1">
    <location>
        <begin position="34"/>
        <end position="45"/>
    </location>
</feature>
<name>A0A1N6Y6Q7_9SPIO</name>
<evidence type="ECO:0000256" key="1">
    <source>
        <dbReference type="SAM" id="MobiDB-lite"/>
    </source>
</evidence>
<dbReference type="Proteomes" id="UP000186400">
    <property type="component" value="Unassembled WGS sequence"/>
</dbReference>
<gene>
    <name evidence="2" type="ORF">SAMN05920897_1415</name>
</gene>
<dbReference type="AlphaFoldDB" id="A0A1N6Y6Q7"/>
<feature type="region of interest" description="Disordered" evidence="1">
    <location>
        <begin position="1"/>
        <end position="69"/>
    </location>
</feature>
<protein>
    <submittedName>
        <fullName evidence="2">Uncharacterized protein</fullName>
    </submittedName>
</protein>
<reference evidence="2 3" key="1">
    <citation type="submission" date="2017-01" db="EMBL/GenBank/DDBJ databases">
        <authorList>
            <person name="Mah S.A."/>
            <person name="Swanson W.J."/>
            <person name="Moy G.W."/>
            <person name="Vacquier V.D."/>
        </authorList>
    </citation>
    <scope>NUCLEOTIDE SEQUENCE [LARGE SCALE GENOMIC DNA]</scope>
    <source>
        <strain evidence="2 3">ASpG1</strain>
    </source>
</reference>
<feature type="compositionally biased region" description="Basic and acidic residues" evidence="1">
    <location>
        <begin position="60"/>
        <end position="69"/>
    </location>
</feature>